<sequence length="140" mass="15360">MRSLLRAALPRACNARNTKTAIASIATARTFSSLPSLRPTILASANPTSTVFRSHNLLSAYTPAPTSTGAVLDLVPKSAITSHPAIWGPAQIRCGPRPTMARTSRLVRKRRHGFLSRIRAHNGRKTLQRRKEKKRSILSN</sequence>
<name>A0ACC0CLC2_9PEZI</name>
<evidence type="ECO:0000313" key="2">
    <source>
        <dbReference type="Proteomes" id="UP001497680"/>
    </source>
</evidence>
<proteinExistence type="predicted"/>
<comment type="caution">
    <text evidence="1">The sequence shown here is derived from an EMBL/GenBank/DDBJ whole genome shotgun (WGS) entry which is preliminary data.</text>
</comment>
<accession>A0ACC0CLC2</accession>
<gene>
    <name evidence="1" type="ORF">F4821DRAFT_33564</name>
</gene>
<dbReference type="Proteomes" id="UP001497680">
    <property type="component" value="Unassembled WGS sequence"/>
</dbReference>
<dbReference type="EMBL" id="MU394403">
    <property type="protein sequence ID" value="KAI6081219.1"/>
    <property type="molecule type" value="Genomic_DNA"/>
</dbReference>
<organism evidence="1 2">
    <name type="scientific">Hypoxylon rubiginosum</name>
    <dbReference type="NCBI Taxonomy" id="110542"/>
    <lineage>
        <taxon>Eukaryota</taxon>
        <taxon>Fungi</taxon>
        <taxon>Dikarya</taxon>
        <taxon>Ascomycota</taxon>
        <taxon>Pezizomycotina</taxon>
        <taxon>Sordariomycetes</taxon>
        <taxon>Xylariomycetidae</taxon>
        <taxon>Xylariales</taxon>
        <taxon>Hypoxylaceae</taxon>
        <taxon>Hypoxylon</taxon>
    </lineage>
</organism>
<evidence type="ECO:0000313" key="1">
    <source>
        <dbReference type="EMBL" id="KAI6081219.1"/>
    </source>
</evidence>
<keyword evidence="2" id="KW-1185">Reference proteome</keyword>
<reference evidence="1 2" key="1">
    <citation type="journal article" date="2022" name="New Phytol.">
        <title>Ecological generalism drives hyperdiversity of secondary metabolite gene clusters in xylarialean endophytes.</title>
        <authorList>
            <person name="Franco M.E.E."/>
            <person name="Wisecaver J.H."/>
            <person name="Arnold A.E."/>
            <person name="Ju Y.M."/>
            <person name="Slot J.C."/>
            <person name="Ahrendt S."/>
            <person name="Moore L.P."/>
            <person name="Eastman K.E."/>
            <person name="Scott K."/>
            <person name="Konkel Z."/>
            <person name="Mondo S.J."/>
            <person name="Kuo A."/>
            <person name="Hayes R.D."/>
            <person name="Haridas S."/>
            <person name="Andreopoulos B."/>
            <person name="Riley R."/>
            <person name="LaButti K."/>
            <person name="Pangilinan J."/>
            <person name="Lipzen A."/>
            <person name="Amirebrahimi M."/>
            <person name="Yan J."/>
            <person name="Adam C."/>
            <person name="Keymanesh K."/>
            <person name="Ng V."/>
            <person name="Louie K."/>
            <person name="Northen T."/>
            <person name="Drula E."/>
            <person name="Henrissat B."/>
            <person name="Hsieh H.M."/>
            <person name="Youens-Clark K."/>
            <person name="Lutzoni F."/>
            <person name="Miadlikowska J."/>
            <person name="Eastwood D.C."/>
            <person name="Hamelin R.C."/>
            <person name="Grigoriev I.V."/>
            <person name="U'Ren J.M."/>
        </authorList>
    </citation>
    <scope>NUCLEOTIDE SEQUENCE [LARGE SCALE GENOMIC DNA]</scope>
    <source>
        <strain evidence="1 2">ER1909</strain>
    </source>
</reference>
<protein>
    <submittedName>
        <fullName evidence="1">Uncharacterized protein</fullName>
    </submittedName>
</protein>